<dbReference type="InterPro" id="IPR029787">
    <property type="entry name" value="Nucleotide_cyclase"/>
</dbReference>
<feature type="domain" description="Guanylate cyclase" evidence="2">
    <location>
        <begin position="166"/>
        <end position="295"/>
    </location>
</feature>
<organism evidence="3 4">
    <name type="scientific">Fulvivirga sedimenti</name>
    <dbReference type="NCBI Taxonomy" id="2879465"/>
    <lineage>
        <taxon>Bacteria</taxon>
        <taxon>Pseudomonadati</taxon>
        <taxon>Bacteroidota</taxon>
        <taxon>Cytophagia</taxon>
        <taxon>Cytophagales</taxon>
        <taxon>Fulvivirgaceae</taxon>
        <taxon>Fulvivirga</taxon>
    </lineage>
</organism>
<dbReference type="Proteomes" id="UP001139409">
    <property type="component" value="Unassembled WGS sequence"/>
</dbReference>
<dbReference type="Gene3D" id="3.30.70.1230">
    <property type="entry name" value="Nucleotide cyclase"/>
    <property type="match status" value="1"/>
</dbReference>
<dbReference type="SUPFAM" id="SSF55073">
    <property type="entry name" value="Nucleotide cyclase"/>
    <property type="match status" value="1"/>
</dbReference>
<protein>
    <submittedName>
        <fullName evidence="3">Adenylate/guanylate cyclase domain-containing protein</fullName>
    </submittedName>
</protein>
<keyword evidence="4" id="KW-1185">Reference proteome</keyword>
<dbReference type="GO" id="GO:0035556">
    <property type="term" value="P:intracellular signal transduction"/>
    <property type="evidence" value="ECO:0007669"/>
    <property type="project" value="InterPro"/>
</dbReference>
<dbReference type="InterPro" id="IPR050697">
    <property type="entry name" value="Adenylyl/Guanylyl_Cyclase_3/4"/>
</dbReference>
<evidence type="ECO:0000313" key="4">
    <source>
        <dbReference type="Proteomes" id="UP001139409"/>
    </source>
</evidence>
<sequence>MILKMNNAGTWRSGTISTLLLLLGWLLIGASALLIRYSRSLFDTAYAASFFWEYLVPPILVGGPMAFLDTWFFRPRLKGRSFIHALALRFLIFVGGIILTYGAIGFLVLGYRDKLLFAYIFHFLLLWGLGSIFLLAVRNLAEHFDRHQLLKWLTGAYHRPMVEERIFLFVDLNDSTSIAEKLGPKAYFNFLSDYFFLTAEVIEQHEGEIYQHVGDEIIVTWPLHKGLRRENAYRLFFALEETLKINRDMFQREYGIFPEIKGSLHAGSVTKGEIRGKRREFIFTGDVLNSAARMHGVCKENDVQLIVSGDMLQKSYISSNFRIRSLGAMLFRGKEKPVDVYAVDQTSAVM</sequence>
<evidence type="ECO:0000313" key="3">
    <source>
        <dbReference type="EMBL" id="MCA6073567.1"/>
    </source>
</evidence>
<dbReference type="EMBL" id="JAIXNE010000001">
    <property type="protein sequence ID" value="MCA6073567.1"/>
    <property type="molecule type" value="Genomic_DNA"/>
</dbReference>
<reference evidence="3" key="1">
    <citation type="submission" date="2021-09" db="EMBL/GenBank/DDBJ databases">
        <title>Fulvivirga sp. isolated from coastal sediment.</title>
        <authorList>
            <person name="Yu H."/>
        </authorList>
    </citation>
    <scope>NUCLEOTIDE SEQUENCE</scope>
    <source>
        <strain evidence="3">1062</strain>
    </source>
</reference>
<name>A0A9X1HP31_9BACT</name>
<feature type="transmembrane region" description="Helical" evidence="1">
    <location>
        <begin position="86"/>
        <end position="110"/>
    </location>
</feature>
<dbReference type="RefSeq" id="WP_225696682.1">
    <property type="nucleotide sequence ID" value="NZ_JAIXNE010000001.1"/>
</dbReference>
<evidence type="ECO:0000256" key="1">
    <source>
        <dbReference type="SAM" id="Phobius"/>
    </source>
</evidence>
<feature type="transmembrane region" description="Helical" evidence="1">
    <location>
        <begin position="116"/>
        <end position="137"/>
    </location>
</feature>
<dbReference type="Pfam" id="PF00211">
    <property type="entry name" value="Guanylate_cyc"/>
    <property type="match status" value="1"/>
</dbReference>
<feature type="transmembrane region" description="Helical" evidence="1">
    <location>
        <begin position="56"/>
        <end position="74"/>
    </location>
</feature>
<keyword evidence="1" id="KW-1133">Transmembrane helix</keyword>
<accession>A0A9X1HP31</accession>
<gene>
    <name evidence="3" type="ORF">LDX50_01750</name>
</gene>
<dbReference type="GO" id="GO:0004016">
    <property type="term" value="F:adenylate cyclase activity"/>
    <property type="evidence" value="ECO:0007669"/>
    <property type="project" value="UniProtKB-ARBA"/>
</dbReference>
<proteinExistence type="predicted"/>
<evidence type="ECO:0000259" key="2">
    <source>
        <dbReference type="PROSITE" id="PS50125"/>
    </source>
</evidence>
<dbReference type="InterPro" id="IPR001054">
    <property type="entry name" value="A/G_cyclase"/>
</dbReference>
<dbReference type="PROSITE" id="PS50125">
    <property type="entry name" value="GUANYLATE_CYCLASE_2"/>
    <property type="match status" value="1"/>
</dbReference>
<dbReference type="AlphaFoldDB" id="A0A9X1HP31"/>
<dbReference type="CDD" id="cd07302">
    <property type="entry name" value="CHD"/>
    <property type="match status" value="1"/>
</dbReference>
<dbReference type="GO" id="GO:0009190">
    <property type="term" value="P:cyclic nucleotide biosynthetic process"/>
    <property type="evidence" value="ECO:0007669"/>
    <property type="project" value="InterPro"/>
</dbReference>
<keyword evidence="1" id="KW-0812">Transmembrane</keyword>
<dbReference type="PANTHER" id="PTHR43081:SF1">
    <property type="entry name" value="ADENYLATE CYCLASE, TERMINAL-DIFFERENTIATION SPECIFIC"/>
    <property type="match status" value="1"/>
</dbReference>
<dbReference type="PANTHER" id="PTHR43081">
    <property type="entry name" value="ADENYLATE CYCLASE, TERMINAL-DIFFERENTIATION SPECIFIC-RELATED"/>
    <property type="match status" value="1"/>
</dbReference>
<comment type="caution">
    <text evidence="3">The sequence shown here is derived from an EMBL/GenBank/DDBJ whole genome shotgun (WGS) entry which is preliminary data.</text>
</comment>
<keyword evidence="1" id="KW-0472">Membrane</keyword>